<name>A0A9W6JJC5_9HYPH</name>
<keyword evidence="3 5" id="KW-1133">Transmembrane helix</keyword>
<accession>A0A9W6JJC5</accession>
<dbReference type="Proteomes" id="UP001143364">
    <property type="component" value="Unassembled WGS sequence"/>
</dbReference>
<comment type="caution">
    <text evidence="6">The sequence shown here is derived from an EMBL/GenBank/DDBJ whole genome shotgun (WGS) entry which is preliminary data.</text>
</comment>
<evidence type="ECO:0000313" key="6">
    <source>
        <dbReference type="EMBL" id="GLK77466.1"/>
    </source>
</evidence>
<dbReference type="Pfam" id="PF07869">
    <property type="entry name" value="DUF1656"/>
    <property type="match status" value="1"/>
</dbReference>
<evidence type="ECO:0000256" key="1">
    <source>
        <dbReference type="ARBA" id="ARBA00022475"/>
    </source>
</evidence>
<reference evidence="6" key="2">
    <citation type="submission" date="2023-01" db="EMBL/GenBank/DDBJ databases">
        <authorList>
            <person name="Sun Q."/>
            <person name="Evtushenko L."/>
        </authorList>
    </citation>
    <scope>NUCLEOTIDE SEQUENCE</scope>
    <source>
        <strain evidence="6">VKM B-2555</strain>
    </source>
</reference>
<feature type="transmembrane region" description="Helical" evidence="5">
    <location>
        <begin position="7"/>
        <end position="26"/>
    </location>
</feature>
<evidence type="ECO:0000256" key="3">
    <source>
        <dbReference type="ARBA" id="ARBA00022989"/>
    </source>
</evidence>
<proteinExistence type="predicted"/>
<keyword evidence="4 5" id="KW-0472">Membrane</keyword>
<evidence type="ECO:0000256" key="2">
    <source>
        <dbReference type="ARBA" id="ARBA00022692"/>
    </source>
</evidence>
<keyword evidence="7" id="KW-1185">Reference proteome</keyword>
<dbReference type="AlphaFoldDB" id="A0A9W6JJC5"/>
<gene>
    <name evidence="6" type="ORF">GCM10008171_27200</name>
</gene>
<evidence type="ECO:0000256" key="4">
    <source>
        <dbReference type="ARBA" id="ARBA00023136"/>
    </source>
</evidence>
<reference evidence="6" key="1">
    <citation type="journal article" date="2014" name="Int. J. Syst. Evol. Microbiol.">
        <title>Complete genome sequence of Corynebacterium casei LMG S-19264T (=DSM 44701T), isolated from a smear-ripened cheese.</title>
        <authorList>
            <consortium name="US DOE Joint Genome Institute (JGI-PGF)"/>
            <person name="Walter F."/>
            <person name="Albersmeier A."/>
            <person name="Kalinowski J."/>
            <person name="Ruckert C."/>
        </authorList>
    </citation>
    <scope>NUCLEOTIDE SEQUENCE</scope>
    <source>
        <strain evidence="6">VKM B-2555</strain>
    </source>
</reference>
<feature type="transmembrane region" description="Helical" evidence="5">
    <location>
        <begin position="46"/>
        <end position="64"/>
    </location>
</feature>
<keyword evidence="2 5" id="KW-0812">Transmembrane</keyword>
<dbReference type="RefSeq" id="WP_271205311.1">
    <property type="nucleotide sequence ID" value="NZ_BSFK01000016.1"/>
</dbReference>
<dbReference type="EMBL" id="BSFK01000016">
    <property type="protein sequence ID" value="GLK77466.1"/>
    <property type="molecule type" value="Genomic_DNA"/>
</dbReference>
<evidence type="ECO:0000256" key="5">
    <source>
        <dbReference type="SAM" id="Phobius"/>
    </source>
</evidence>
<dbReference type="InterPro" id="IPR012451">
    <property type="entry name" value="DUF1656"/>
</dbReference>
<protein>
    <submittedName>
        <fullName evidence="6">DUF1656 domain-containing protein</fullName>
    </submittedName>
</protein>
<evidence type="ECO:0000313" key="7">
    <source>
        <dbReference type="Proteomes" id="UP001143364"/>
    </source>
</evidence>
<keyword evidence="1" id="KW-1003">Cell membrane</keyword>
<organism evidence="6 7">
    <name type="scientific">Methylopila jiangsuensis</name>
    <dbReference type="NCBI Taxonomy" id="586230"/>
    <lineage>
        <taxon>Bacteria</taxon>
        <taxon>Pseudomonadati</taxon>
        <taxon>Pseudomonadota</taxon>
        <taxon>Alphaproteobacteria</taxon>
        <taxon>Hyphomicrobiales</taxon>
        <taxon>Methylopilaceae</taxon>
        <taxon>Methylopila</taxon>
    </lineage>
</organism>
<sequence>MIKELDLFGVFAPPLLLYLAVAALLWQPLRMVLERVGFYRLVWRPALFNLAVYVITLAGVWAVLS</sequence>